<dbReference type="Proteomes" id="UP000029387">
    <property type="component" value="Unassembled WGS sequence"/>
</dbReference>
<comment type="caution">
    <text evidence="2">The sequence shown here is derived from an EMBL/GenBank/DDBJ whole genome shotgun (WGS) entry which is preliminary data.</text>
</comment>
<dbReference type="AlphaFoldDB" id="A0A087S3F5"/>
<reference evidence="2 3" key="1">
    <citation type="submission" date="2014-06" db="EMBL/GenBank/DDBJ databases">
        <authorList>
            <person name="Ngugi D.K."/>
            <person name="Blom J."/>
            <person name="Alam I."/>
            <person name="Rashid M."/>
            <person name="Baalawi W."/>
            <person name="Zhang G."/>
            <person name="Hikmawan T."/>
            <person name="Guan Y."/>
            <person name="Antunes A."/>
            <person name="Siam R."/>
            <person name="El-Dorry H."/>
            <person name="Bajic V."/>
            <person name="Stingl U."/>
        </authorList>
    </citation>
    <scope>NUCLEOTIDE SEQUENCE [LARGE SCALE GENOMIC DNA]</scope>
    <source>
        <strain evidence="2">SCGC AAA799-P11</strain>
    </source>
</reference>
<evidence type="ECO:0000256" key="1">
    <source>
        <dbReference type="SAM" id="Phobius"/>
    </source>
</evidence>
<keyword evidence="1" id="KW-0472">Membrane</keyword>
<protein>
    <submittedName>
        <fullName evidence="2">Uncharacterized protein</fullName>
    </submittedName>
</protein>
<accession>A0A087S3F5</accession>
<name>A0A087S3F5_9ARCH</name>
<feature type="transmembrane region" description="Helical" evidence="1">
    <location>
        <begin position="186"/>
        <end position="210"/>
    </location>
</feature>
<sequence length="213" mass="22747">MKLLLLLLFSFIVSGGAVANAFAHTEVTVEDYVVDIGWGDEPPVVGFRNFIVIEILQEKDGELIKVPDAFQDLQAFARSGGASKELDIITDSESGAYHANIIPTKVGTIAIKLRGDISGTMVDIQVPIEDVEGTAVLDFPPTAGSSSDQDIASIKNAINSFQSDMSEVKSNLSGINVNSNQFDSEFIYNFGVIGMATGIAGTVLAIFSILKRK</sequence>
<evidence type="ECO:0000313" key="2">
    <source>
        <dbReference type="EMBL" id="KFM20259.1"/>
    </source>
</evidence>
<keyword evidence="1" id="KW-1133">Transmembrane helix</keyword>
<dbReference type="EMBL" id="JOSZ01000001">
    <property type="protein sequence ID" value="KFM20259.1"/>
    <property type="molecule type" value="Genomic_DNA"/>
</dbReference>
<proteinExistence type="predicted"/>
<evidence type="ECO:0000313" key="3">
    <source>
        <dbReference type="Proteomes" id="UP000029387"/>
    </source>
</evidence>
<gene>
    <name evidence="2" type="ORF">AAA799P11_00006</name>
</gene>
<keyword evidence="1" id="KW-0812">Transmembrane</keyword>
<keyword evidence="3" id="KW-1185">Reference proteome</keyword>
<organism evidence="2 3">
    <name type="scientific">Marine Group I thaumarchaeote SCGC AAA799-P11</name>
    <dbReference type="NCBI Taxonomy" id="1502295"/>
    <lineage>
        <taxon>Archaea</taxon>
        <taxon>Nitrososphaerota</taxon>
        <taxon>Marine Group I</taxon>
    </lineage>
</organism>